<evidence type="ECO:0000313" key="2">
    <source>
        <dbReference type="Proteomes" id="UP000305095"/>
    </source>
</evidence>
<gene>
    <name evidence="1" type="ORF">FDV58_29630</name>
</gene>
<dbReference type="EMBL" id="SZZP01000021">
    <property type="protein sequence ID" value="TKV77757.1"/>
    <property type="molecule type" value="Genomic_DNA"/>
</dbReference>
<comment type="caution">
    <text evidence="1">The sequence shown here is derived from an EMBL/GenBank/DDBJ whole genome shotgun (WGS) entry which is preliminary data.</text>
</comment>
<protein>
    <submittedName>
        <fullName evidence="1">Uncharacterized protein</fullName>
    </submittedName>
</protein>
<sequence length="104" mass="12029">MHWDFQLKAENADVISVALQKINQQSSRASKDTFCSKTNAPRRSFMRAFRMPRPSRCNLSEQSRASLEETKKLADERSKRIEKLFGDCLKLRLLMPIMAGDHND</sequence>
<name>A0A4U6RSD8_BRAEL</name>
<dbReference type="AlphaFoldDB" id="A0A4U6RSD8"/>
<accession>A0A4U6RSD8</accession>
<dbReference type="Proteomes" id="UP000305095">
    <property type="component" value="Unassembled WGS sequence"/>
</dbReference>
<organism evidence="1 2">
    <name type="scientific">Bradyrhizobium elkanii</name>
    <dbReference type="NCBI Taxonomy" id="29448"/>
    <lineage>
        <taxon>Bacteria</taxon>
        <taxon>Pseudomonadati</taxon>
        <taxon>Pseudomonadota</taxon>
        <taxon>Alphaproteobacteria</taxon>
        <taxon>Hyphomicrobiales</taxon>
        <taxon>Nitrobacteraceae</taxon>
        <taxon>Bradyrhizobium</taxon>
    </lineage>
</organism>
<evidence type="ECO:0000313" key="1">
    <source>
        <dbReference type="EMBL" id="TKV77757.1"/>
    </source>
</evidence>
<proteinExistence type="predicted"/>
<reference evidence="1 2" key="1">
    <citation type="submission" date="2019-05" db="EMBL/GenBank/DDBJ databases">
        <title>Draft Genome of Bradyrhizobium elkanii strain SEMIA 938, Used in Commercial Inoculants for Lupinus spp. in Brazil.</title>
        <authorList>
            <person name="Hungria M."/>
            <person name="Delamuta J.R.M."/>
            <person name="Ribeiro R.A."/>
            <person name="Nogueira M.A."/>
        </authorList>
    </citation>
    <scope>NUCLEOTIDE SEQUENCE [LARGE SCALE GENOMIC DNA]</scope>
    <source>
        <strain evidence="1 2">Semia 938</strain>
    </source>
</reference>